<feature type="compositionally biased region" description="Basic and acidic residues" evidence="1">
    <location>
        <begin position="89"/>
        <end position="100"/>
    </location>
</feature>
<dbReference type="Proteomes" id="UP000769157">
    <property type="component" value="Unassembled WGS sequence"/>
</dbReference>
<dbReference type="EMBL" id="JAEUBE010000087">
    <property type="protein sequence ID" value="KAH3670639.1"/>
    <property type="molecule type" value="Genomic_DNA"/>
</dbReference>
<feature type="compositionally biased region" description="Basic and acidic residues" evidence="1">
    <location>
        <begin position="20"/>
        <end position="38"/>
    </location>
</feature>
<protein>
    <submittedName>
        <fullName evidence="2">Uncharacterized protein</fullName>
    </submittedName>
</protein>
<organism evidence="2 3">
    <name type="scientific">Ogataea philodendri</name>
    <dbReference type="NCBI Taxonomy" id="1378263"/>
    <lineage>
        <taxon>Eukaryota</taxon>
        <taxon>Fungi</taxon>
        <taxon>Dikarya</taxon>
        <taxon>Ascomycota</taxon>
        <taxon>Saccharomycotina</taxon>
        <taxon>Pichiomycetes</taxon>
        <taxon>Pichiales</taxon>
        <taxon>Pichiaceae</taxon>
        <taxon>Ogataea</taxon>
    </lineage>
</organism>
<evidence type="ECO:0000313" key="2">
    <source>
        <dbReference type="EMBL" id="KAH3670639.1"/>
    </source>
</evidence>
<comment type="caution">
    <text evidence="2">The sequence shown here is derived from an EMBL/GenBank/DDBJ whole genome shotgun (WGS) entry which is preliminary data.</text>
</comment>
<feature type="compositionally biased region" description="Basic and acidic residues" evidence="1">
    <location>
        <begin position="148"/>
        <end position="160"/>
    </location>
</feature>
<dbReference type="GeneID" id="70233122"/>
<feature type="compositionally biased region" description="Low complexity" evidence="1">
    <location>
        <begin position="162"/>
        <end position="177"/>
    </location>
</feature>
<proteinExistence type="predicted"/>
<accession>A0A9P8T9I7</accession>
<evidence type="ECO:0000313" key="3">
    <source>
        <dbReference type="Proteomes" id="UP000769157"/>
    </source>
</evidence>
<gene>
    <name evidence="2" type="ORF">OGAPHI_001154</name>
</gene>
<feature type="compositionally biased region" description="Basic and acidic residues" evidence="1">
    <location>
        <begin position="109"/>
        <end position="122"/>
    </location>
</feature>
<reference evidence="2" key="2">
    <citation type="submission" date="2021-01" db="EMBL/GenBank/DDBJ databases">
        <authorList>
            <person name="Schikora-Tamarit M.A."/>
        </authorList>
    </citation>
    <scope>NUCLEOTIDE SEQUENCE</scope>
    <source>
        <strain evidence="2">CBS6075</strain>
    </source>
</reference>
<feature type="region of interest" description="Disordered" evidence="1">
    <location>
        <begin position="1"/>
        <end position="244"/>
    </location>
</feature>
<feature type="compositionally biased region" description="Polar residues" evidence="1">
    <location>
        <begin position="123"/>
        <end position="135"/>
    </location>
</feature>
<name>A0A9P8T9I7_9ASCO</name>
<keyword evidence="3" id="KW-1185">Reference proteome</keyword>
<reference evidence="2" key="1">
    <citation type="journal article" date="2021" name="Open Biol.">
        <title>Shared evolutionary footprints suggest mitochondrial oxidative damage underlies multiple complex I losses in fungi.</title>
        <authorList>
            <person name="Schikora-Tamarit M.A."/>
            <person name="Marcet-Houben M."/>
            <person name="Nosek J."/>
            <person name="Gabaldon T."/>
        </authorList>
    </citation>
    <scope>NUCLEOTIDE SEQUENCE</scope>
    <source>
        <strain evidence="2">CBS6075</strain>
    </source>
</reference>
<dbReference type="OrthoDB" id="3994861at2759"/>
<sequence>MASVHSPAASIDAVSTELASEPREQTPDVQLKDLRLADEQPGLADENLSSSEHQQEQEQEQAVAAPVNCVDEISRSIDDFANGLDTESEPGRLPEYREEFMGEFEDDADATKETDFDSRDANDTSFDNTSDSVSVAQDKAETASYSSQDDRFSWQQHDDQLSDSNSERSVSSSGSLSTRQTEERSETYSDSEADQFRQEFVRQNTQDTVRPLRTDTLGSSVYETPVSERYQGRSPVVQAPPQRQRVRSMLLEESEVKKDDVVIDDEEPAKTLPKIKESSAFPNIDLKKIVQLPTTQQRLERLHKAKEELDEYDTGLSSYLSESTKATSFTFNEAQLGPNVLNAYKNSDQYHSTTPSTTELANDLLRTSSVIKQKGRNLLRKIHLK</sequence>
<dbReference type="AlphaFoldDB" id="A0A9P8T9I7"/>
<evidence type="ECO:0000256" key="1">
    <source>
        <dbReference type="SAM" id="MobiDB-lite"/>
    </source>
</evidence>
<dbReference type="RefSeq" id="XP_046064064.1">
    <property type="nucleotide sequence ID" value="XM_046201885.1"/>
</dbReference>